<accession>A0A183ENG6</accession>
<feature type="region of interest" description="Disordered" evidence="1">
    <location>
        <begin position="1"/>
        <end position="67"/>
    </location>
</feature>
<feature type="compositionally biased region" description="Basic and acidic residues" evidence="1">
    <location>
        <begin position="49"/>
        <end position="58"/>
    </location>
</feature>
<protein>
    <submittedName>
        <fullName evidence="2 4">Uncharacterized protein</fullName>
    </submittedName>
</protein>
<dbReference type="WBParaSite" id="GPUH_0002253401-mRNA-1">
    <property type="protein sequence ID" value="GPUH_0002253401-mRNA-1"/>
    <property type="gene ID" value="GPUH_0002253401"/>
</dbReference>
<proteinExistence type="predicted"/>
<dbReference type="OrthoDB" id="5857500at2759"/>
<dbReference type="AlphaFoldDB" id="A0A183ENG6"/>
<reference evidence="4" key="1">
    <citation type="submission" date="2016-06" db="UniProtKB">
        <authorList>
            <consortium name="WormBaseParasite"/>
        </authorList>
    </citation>
    <scope>IDENTIFICATION</scope>
</reference>
<evidence type="ECO:0000256" key="1">
    <source>
        <dbReference type="SAM" id="MobiDB-lite"/>
    </source>
</evidence>
<dbReference type="Proteomes" id="UP000271098">
    <property type="component" value="Unassembled WGS sequence"/>
</dbReference>
<gene>
    <name evidence="2" type="ORF">GPUH_LOCUS22509</name>
</gene>
<name>A0A183ENG6_9BILA</name>
<evidence type="ECO:0000313" key="3">
    <source>
        <dbReference type="Proteomes" id="UP000271098"/>
    </source>
</evidence>
<organism evidence="4">
    <name type="scientific">Gongylonema pulchrum</name>
    <dbReference type="NCBI Taxonomy" id="637853"/>
    <lineage>
        <taxon>Eukaryota</taxon>
        <taxon>Metazoa</taxon>
        <taxon>Ecdysozoa</taxon>
        <taxon>Nematoda</taxon>
        <taxon>Chromadorea</taxon>
        <taxon>Rhabditida</taxon>
        <taxon>Spirurina</taxon>
        <taxon>Spiruromorpha</taxon>
        <taxon>Spiruroidea</taxon>
        <taxon>Gongylonematidae</taxon>
        <taxon>Gongylonema</taxon>
    </lineage>
</organism>
<keyword evidence="3" id="KW-1185">Reference proteome</keyword>
<evidence type="ECO:0000313" key="2">
    <source>
        <dbReference type="EMBL" id="VDN40138.1"/>
    </source>
</evidence>
<sequence>MALQSSSATPPMLAAHRHSTPSHQATRERRRGFRMRGLSGATIASAPSVEHEDYRSPKPSDQIKNGKSFDYGNDTCTGASDSNALLQVLHCNELNLLLFILSMQDRGTDVNR</sequence>
<evidence type="ECO:0000313" key="4">
    <source>
        <dbReference type="WBParaSite" id="GPUH_0002253401-mRNA-1"/>
    </source>
</evidence>
<dbReference type="EMBL" id="UYRT01095257">
    <property type="protein sequence ID" value="VDN40138.1"/>
    <property type="molecule type" value="Genomic_DNA"/>
</dbReference>
<reference evidence="2 3" key="2">
    <citation type="submission" date="2018-11" db="EMBL/GenBank/DDBJ databases">
        <authorList>
            <consortium name="Pathogen Informatics"/>
        </authorList>
    </citation>
    <scope>NUCLEOTIDE SEQUENCE [LARGE SCALE GENOMIC DNA]</scope>
</reference>